<evidence type="ECO:0000256" key="3">
    <source>
        <dbReference type="ARBA" id="ARBA00022833"/>
    </source>
</evidence>
<name>A0A250WYQ1_9CHLO</name>
<dbReference type="PROSITE" id="PS00518">
    <property type="entry name" value="ZF_RING_1"/>
    <property type="match status" value="1"/>
</dbReference>
<keyword evidence="5" id="KW-1133">Transmembrane helix</keyword>
<comment type="caution">
    <text evidence="7">The sequence shown here is derived from an EMBL/GenBank/DDBJ whole genome shotgun (WGS) entry which is preliminary data.</text>
</comment>
<evidence type="ECO:0000256" key="4">
    <source>
        <dbReference type="PROSITE-ProRule" id="PRU00175"/>
    </source>
</evidence>
<evidence type="ECO:0000313" key="8">
    <source>
        <dbReference type="Proteomes" id="UP000232323"/>
    </source>
</evidence>
<feature type="domain" description="RING-type" evidence="6">
    <location>
        <begin position="8"/>
        <end position="57"/>
    </location>
</feature>
<dbReference type="GO" id="GO:0008270">
    <property type="term" value="F:zinc ion binding"/>
    <property type="evidence" value="ECO:0007669"/>
    <property type="project" value="UniProtKB-KW"/>
</dbReference>
<evidence type="ECO:0000313" key="7">
    <source>
        <dbReference type="EMBL" id="GAX75974.1"/>
    </source>
</evidence>
<dbReference type="Gene3D" id="3.30.40.10">
    <property type="entry name" value="Zinc/RING finger domain, C3HC4 (zinc finger)"/>
    <property type="match status" value="1"/>
</dbReference>
<dbReference type="Proteomes" id="UP000232323">
    <property type="component" value="Unassembled WGS sequence"/>
</dbReference>
<dbReference type="AlphaFoldDB" id="A0A250WYQ1"/>
<keyword evidence="2 4" id="KW-0863">Zinc-finger</keyword>
<dbReference type="Pfam" id="PF13445">
    <property type="entry name" value="zf-RING_UBOX"/>
    <property type="match status" value="1"/>
</dbReference>
<dbReference type="InterPro" id="IPR017907">
    <property type="entry name" value="Znf_RING_CS"/>
</dbReference>
<evidence type="ECO:0000256" key="2">
    <source>
        <dbReference type="ARBA" id="ARBA00022771"/>
    </source>
</evidence>
<evidence type="ECO:0000256" key="5">
    <source>
        <dbReference type="SAM" id="Phobius"/>
    </source>
</evidence>
<keyword evidence="8" id="KW-1185">Reference proteome</keyword>
<evidence type="ECO:0000259" key="6">
    <source>
        <dbReference type="PROSITE" id="PS50089"/>
    </source>
</evidence>
<dbReference type="EMBL" id="BEGY01000014">
    <property type="protein sequence ID" value="GAX75974.1"/>
    <property type="molecule type" value="Genomic_DNA"/>
</dbReference>
<sequence length="235" mass="26246">MAMQGDICPICLKTMDAPLITNCGHEFCRCCLSEHLYRNHFLGGGRGMLSNLCPCCRQAVIWCRPPSSPTLLTGAQSKGGELDSVDPVPYPHLDVLLGRVLIEVPVIPKQPILDTVSVAFNVPRASVKLIHRGEVIKEEGKLRALSEKGARVTLLSYRTPSKSAWGLLLLAFFKLKKDLITTMLWVYTAVLSLVSQTCLWFLPTWRAFLQPIYNVCCAFVYSFSPDYRPPERNSC</sequence>
<accession>A0A250WYQ1</accession>
<dbReference type="InterPro" id="IPR027370">
    <property type="entry name" value="Znf-RING_euk"/>
</dbReference>
<keyword evidence="1" id="KW-0479">Metal-binding</keyword>
<keyword evidence="3" id="KW-0862">Zinc</keyword>
<gene>
    <name evidence="7" type="ORF">CEUSTIGMA_g3417.t1</name>
</gene>
<dbReference type="SUPFAM" id="SSF57850">
    <property type="entry name" value="RING/U-box"/>
    <property type="match status" value="1"/>
</dbReference>
<organism evidence="7 8">
    <name type="scientific">Chlamydomonas eustigma</name>
    <dbReference type="NCBI Taxonomy" id="1157962"/>
    <lineage>
        <taxon>Eukaryota</taxon>
        <taxon>Viridiplantae</taxon>
        <taxon>Chlorophyta</taxon>
        <taxon>core chlorophytes</taxon>
        <taxon>Chlorophyceae</taxon>
        <taxon>CS clade</taxon>
        <taxon>Chlamydomonadales</taxon>
        <taxon>Chlamydomonadaceae</taxon>
        <taxon>Chlamydomonas</taxon>
    </lineage>
</organism>
<dbReference type="OrthoDB" id="5864130at2759"/>
<keyword evidence="5" id="KW-0472">Membrane</keyword>
<evidence type="ECO:0000256" key="1">
    <source>
        <dbReference type="ARBA" id="ARBA00022723"/>
    </source>
</evidence>
<dbReference type="SMART" id="SM00184">
    <property type="entry name" value="RING"/>
    <property type="match status" value="1"/>
</dbReference>
<reference evidence="7 8" key="1">
    <citation type="submission" date="2017-08" db="EMBL/GenBank/DDBJ databases">
        <title>Acidophilic green algal genome provides insights into adaptation to an acidic environment.</title>
        <authorList>
            <person name="Hirooka S."/>
            <person name="Hirose Y."/>
            <person name="Kanesaki Y."/>
            <person name="Higuchi S."/>
            <person name="Fujiwara T."/>
            <person name="Onuma R."/>
            <person name="Era A."/>
            <person name="Ohbayashi R."/>
            <person name="Uzuka A."/>
            <person name="Nozaki H."/>
            <person name="Yoshikawa H."/>
            <person name="Miyagishima S.Y."/>
        </authorList>
    </citation>
    <scope>NUCLEOTIDE SEQUENCE [LARGE SCALE GENOMIC DNA]</scope>
    <source>
        <strain evidence="7 8">NIES-2499</strain>
    </source>
</reference>
<protein>
    <recommendedName>
        <fullName evidence="6">RING-type domain-containing protein</fullName>
    </recommendedName>
</protein>
<proteinExistence type="predicted"/>
<dbReference type="InterPro" id="IPR013083">
    <property type="entry name" value="Znf_RING/FYVE/PHD"/>
</dbReference>
<feature type="transmembrane region" description="Helical" evidence="5">
    <location>
        <begin position="184"/>
        <end position="202"/>
    </location>
</feature>
<dbReference type="InterPro" id="IPR001841">
    <property type="entry name" value="Znf_RING"/>
</dbReference>
<dbReference type="PROSITE" id="PS50089">
    <property type="entry name" value="ZF_RING_2"/>
    <property type="match status" value="1"/>
</dbReference>
<keyword evidence="5" id="KW-0812">Transmembrane</keyword>